<dbReference type="RefSeq" id="WP_048861293.1">
    <property type="nucleotide sequence ID" value="NZ_BANB01000275.1"/>
</dbReference>
<keyword evidence="1" id="KW-0472">Membrane</keyword>
<feature type="transmembrane region" description="Helical" evidence="1">
    <location>
        <begin position="12"/>
        <end position="32"/>
    </location>
</feature>
<dbReference type="AlphaFoldDB" id="A0A0D6P6I9"/>
<dbReference type="EMBL" id="BANB01000275">
    <property type="protein sequence ID" value="GAN77272.1"/>
    <property type="molecule type" value="Genomic_DNA"/>
</dbReference>
<keyword evidence="1" id="KW-0812">Transmembrane</keyword>
<keyword evidence="1" id="KW-1133">Transmembrane helix</keyword>
<organism evidence="2 3">
    <name type="scientific">Acidisphaera rubrifaciens HS-AP3</name>
    <dbReference type="NCBI Taxonomy" id="1231350"/>
    <lineage>
        <taxon>Bacteria</taxon>
        <taxon>Pseudomonadati</taxon>
        <taxon>Pseudomonadota</taxon>
        <taxon>Alphaproteobacteria</taxon>
        <taxon>Acetobacterales</taxon>
        <taxon>Acetobacteraceae</taxon>
        <taxon>Acidisphaera</taxon>
    </lineage>
</organism>
<sequence length="199" mass="21558">MIGRVPAAQRGFTLLEVMAALAVMGILLVALAEGSRFGFTAWGTSTRQIAAHEDLDAVDRAFRRMVAHIDPGTRDEAVTFTGGAHEVAFTTQFPAAPGLLAAHRVDVGIGVDRAHRLVLRWLPDPHAVRLVAPPPPAVTVLLDGVDHVDFAYWHNGAWVAQDVDTTPPALVRMHVVFRSGDPRQWPDIVAAPVREMADD</sequence>
<evidence type="ECO:0000313" key="2">
    <source>
        <dbReference type="EMBL" id="GAN77272.1"/>
    </source>
</evidence>
<dbReference type="OrthoDB" id="7267284at2"/>
<dbReference type="InterPro" id="IPR045584">
    <property type="entry name" value="Pilin-like"/>
</dbReference>
<accession>A0A0D6P6I9</accession>
<evidence type="ECO:0000313" key="3">
    <source>
        <dbReference type="Proteomes" id="UP000032680"/>
    </source>
</evidence>
<dbReference type="InterPro" id="IPR012902">
    <property type="entry name" value="N_methyl_site"/>
</dbReference>
<dbReference type="SUPFAM" id="SSF54523">
    <property type="entry name" value="Pili subunits"/>
    <property type="match status" value="1"/>
</dbReference>
<proteinExistence type="predicted"/>
<dbReference type="Pfam" id="PF07963">
    <property type="entry name" value="N_methyl"/>
    <property type="match status" value="1"/>
</dbReference>
<protein>
    <submittedName>
        <fullName evidence="2">General secretion pathway protein J/pseudopilin J</fullName>
    </submittedName>
</protein>
<gene>
    <name evidence="2" type="ORF">Asru_0275_01</name>
</gene>
<name>A0A0D6P6I9_9PROT</name>
<evidence type="ECO:0000256" key="1">
    <source>
        <dbReference type="SAM" id="Phobius"/>
    </source>
</evidence>
<comment type="caution">
    <text evidence="2">The sequence shown here is derived from an EMBL/GenBank/DDBJ whole genome shotgun (WGS) entry which is preliminary data.</text>
</comment>
<dbReference type="Proteomes" id="UP000032680">
    <property type="component" value="Unassembled WGS sequence"/>
</dbReference>
<keyword evidence="3" id="KW-1185">Reference proteome</keyword>
<reference evidence="2 3" key="1">
    <citation type="submission" date="2012-11" db="EMBL/GenBank/DDBJ databases">
        <title>Whole genome sequence of Acidisphaera rubrifaciens HS-AP3.</title>
        <authorList>
            <person name="Azuma Y."/>
            <person name="Higashiura N."/>
            <person name="Hirakawa H."/>
            <person name="Matsushita K."/>
        </authorList>
    </citation>
    <scope>NUCLEOTIDE SEQUENCE [LARGE SCALE GENOMIC DNA]</scope>
    <source>
        <strain evidence="2 3">HS-AP3</strain>
    </source>
</reference>
<dbReference type="NCBIfam" id="TIGR02532">
    <property type="entry name" value="IV_pilin_GFxxxE"/>
    <property type="match status" value="1"/>
</dbReference>
<dbReference type="PROSITE" id="PS00409">
    <property type="entry name" value="PROKAR_NTER_METHYL"/>
    <property type="match status" value="1"/>
</dbReference>